<dbReference type="InterPro" id="IPR013154">
    <property type="entry name" value="ADH-like_N"/>
</dbReference>
<dbReference type="SUPFAM" id="SSF51735">
    <property type="entry name" value="NAD(P)-binding Rossmann-fold domains"/>
    <property type="match status" value="1"/>
</dbReference>
<dbReference type="Pfam" id="PF13602">
    <property type="entry name" value="ADH_zinc_N_2"/>
    <property type="match status" value="1"/>
</dbReference>
<organism evidence="2 3">
    <name type="scientific">Reinekea marina</name>
    <dbReference type="NCBI Taxonomy" id="1310421"/>
    <lineage>
        <taxon>Bacteria</taxon>
        <taxon>Pseudomonadati</taxon>
        <taxon>Pseudomonadota</taxon>
        <taxon>Gammaproteobacteria</taxon>
        <taxon>Oceanospirillales</taxon>
        <taxon>Saccharospirillaceae</taxon>
        <taxon>Reinekea</taxon>
    </lineage>
</organism>
<accession>A0ABV7WS91</accession>
<dbReference type="SUPFAM" id="SSF50129">
    <property type="entry name" value="GroES-like"/>
    <property type="match status" value="1"/>
</dbReference>
<dbReference type="Gene3D" id="3.40.50.720">
    <property type="entry name" value="NAD(P)-binding Rossmann-like Domain"/>
    <property type="match status" value="1"/>
</dbReference>
<dbReference type="InterPro" id="IPR036291">
    <property type="entry name" value="NAD(P)-bd_dom_sf"/>
</dbReference>
<keyword evidence="3" id="KW-1185">Reference proteome</keyword>
<evidence type="ECO:0000259" key="1">
    <source>
        <dbReference type="SMART" id="SM00829"/>
    </source>
</evidence>
<comment type="caution">
    <text evidence="2">The sequence shown here is derived from an EMBL/GenBank/DDBJ whole genome shotgun (WGS) entry which is preliminary data.</text>
</comment>
<dbReference type="CDD" id="cd08267">
    <property type="entry name" value="MDR1"/>
    <property type="match status" value="1"/>
</dbReference>
<sequence length="326" mass="35647">MTYRKYGPSSVLKVEEIARPNTKPEHYEICVRAAEVTKADCELRSFNFPVKWFWLPLRLAIGVFKPRNSVLGGYFSGTISKASESDSRFKVGDAVFGNTGMGFGAYGEFLKVSANNTMVKIPKSLSFEQAAAVPLGGLNALHFLNIVQLKAGQHILIVGAGGSIGLFAVQIALAKGARVSVVDKASKKVMLLKLGVEEFIDYQQSDVYAHKTQFDVVFSMVAQAPILKSLKLVKPCGIFVTGNPSFSDMLLSVILPIITGKKVLFRFAKESEHELHALVELVNEGKLMPIIDSILPMEKAGFAHEKVELEQRNGAVVLSLNNLTEE</sequence>
<dbReference type="RefSeq" id="WP_377363179.1">
    <property type="nucleotide sequence ID" value="NZ_JBHRYN010000012.1"/>
</dbReference>
<proteinExistence type="predicted"/>
<dbReference type="SMART" id="SM00829">
    <property type="entry name" value="PKS_ER"/>
    <property type="match status" value="1"/>
</dbReference>
<protein>
    <submittedName>
        <fullName evidence="2">NAD(P)-dependent alcohol dehydrogenase</fullName>
    </submittedName>
</protein>
<evidence type="ECO:0000313" key="3">
    <source>
        <dbReference type="Proteomes" id="UP001595710"/>
    </source>
</evidence>
<dbReference type="InterPro" id="IPR050700">
    <property type="entry name" value="YIM1/Zinc_Alcohol_DH_Fams"/>
</dbReference>
<name>A0ABV7WS91_9GAMM</name>
<feature type="domain" description="Enoyl reductase (ER)" evidence="1">
    <location>
        <begin position="7"/>
        <end position="318"/>
    </location>
</feature>
<dbReference type="PANTHER" id="PTHR11695">
    <property type="entry name" value="ALCOHOL DEHYDROGENASE RELATED"/>
    <property type="match status" value="1"/>
</dbReference>
<dbReference type="InterPro" id="IPR020843">
    <property type="entry name" value="ER"/>
</dbReference>
<dbReference type="Proteomes" id="UP001595710">
    <property type="component" value="Unassembled WGS sequence"/>
</dbReference>
<evidence type="ECO:0000313" key="2">
    <source>
        <dbReference type="EMBL" id="MFC3702158.1"/>
    </source>
</evidence>
<reference evidence="3" key="1">
    <citation type="journal article" date="2019" name="Int. J. Syst. Evol. Microbiol.">
        <title>The Global Catalogue of Microorganisms (GCM) 10K type strain sequencing project: providing services to taxonomists for standard genome sequencing and annotation.</title>
        <authorList>
            <consortium name="The Broad Institute Genomics Platform"/>
            <consortium name="The Broad Institute Genome Sequencing Center for Infectious Disease"/>
            <person name="Wu L."/>
            <person name="Ma J."/>
        </authorList>
    </citation>
    <scope>NUCLEOTIDE SEQUENCE [LARGE SCALE GENOMIC DNA]</scope>
    <source>
        <strain evidence="3">CECT 8288</strain>
    </source>
</reference>
<gene>
    <name evidence="2" type="ORF">ACFOND_10930</name>
</gene>
<dbReference type="PANTHER" id="PTHR11695:SF648">
    <property type="entry name" value="ZINC-BINDING OXIDOREDUCTASE"/>
    <property type="match status" value="1"/>
</dbReference>
<dbReference type="EMBL" id="JBHRYN010000012">
    <property type="protein sequence ID" value="MFC3702158.1"/>
    <property type="molecule type" value="Genomic_DNA"/>
</dbReference>
<dbReference type="InterPro" id="IPR011032">
    <property type="entry name" value="GroES-like_sf"/>
</dbReference>
<dbReference type="Gene3D" id="3.90.180.10">
    <property type="entry name" value="Medium-chain alcohol dehydrogenases, catalytic domain"/>
    <property type="match status" value="1"/>
</dbReference>
<dbReference type="Pfam" id="PF08240">
    <property type="entry name" value="ADH_N"/>
    <property type="match status" value="1"/>
</dbReference>